<proteinExistence type="predicted"/>
<gene>
    <name evidence="2" type="ORF">Sjap_019597</name>
</gene>
<keyword evidence="3" id="KW-1185">Reference proteome</keyword>
<name>A0AAP0HUV6_9MAGN</name>
<evidence type="ECO:0000256" key="1">
    <source>
        <dbReference type="SAM" id="MobiDB-lite"/>
    </source>
</evidence>
<evidence type="ECO:0000313" key="3">
    <source>
        <dbReference type="Proteomes" id="UP001417504"/>
    </source>
</evidence>
<evidence type="ECO:0000313" key="2">
    <source>
        <dbReference type="EMBL" id="KAK9102343.1"/>
    </source>
</evidence>
<accession>A0AAP0HUV6</accession>
<dbReference type="Proteomes" id="UP001417504">
    <property type="component" value="Unassembled WGS sequence"/>
</dbReference>
<dbReference type="PANTHER" id="PTHR31280">
    <property type="entry name" value="PROTEIN UNC-13 HOMOLOG"/>
    <property type="match status" value="1"/>
</dbReference>
<feature type="region of interest" description="Disordered" evidence="1">
    <location>
        <begin position="97"/>
        <end position="116"/>
    </location>
</feature>
<sequence>MARLFRAKEDTKPLAHSSVPPLESPFGDLACDLSDSDLKDTAFEIFAAACPTTTTNTPSAAAAAAPSLQRSLTSSAASKAVKKAFVGMRCSVNKTISSGGGGGSGSVNSTSKSKKSMVRVQMGVSEESEARVKRALLRISAAQGLVYVWETNRVGDEAIKVLAAGLLLHPHLPLEKSDSRSQRLREIIQEASRRPIETGQNSEEMQALRAAVMSLASRSFHGSVAEACHWADGFPLNLQLYQKLLEACFDVKKQTLLVNEIDEILVLLKKTWPTLGINQMLHNLCFTWVLFSRFVATSHVDLLVAADDQLTEVAKDAKSTKDPVYGKILSSIVNSILGWVEKRLLAYHETFHLGNIDSMERLVSLGVASAKILVEDISQEYRRKKKGEDVTRNRVDTYIRSSIRTAFAQASTCILLYLICLNTKSLNHLVVD</sequence>
<comment type="caution">
    <text evidence="2">The sequence shown here is derived from an EMBL/GenBank/DDBJ whole genome shotgun (WGS) entry which is preliminary data.</text>
</comment>
<dbReference type="PANTHER" id="PTHR31280:SF4">
    <property type="entry name" value="ELONGATION FACTOR TS (DUF810)"/>
    <property type="match status" value="1"/>
</dbReference>
<dbReference type="EMBL" id="JBBNAE010000008">
    <property type="protein sequence ID" value="KAK9102343.1"/>
    <property type="molecule type" value="Genomic_DNA"/>
</dbReference>
<reference evidence="2 3" key="1">
    <citation type="submission" date="2024-01" db="EMBL/GenBank/DDBJ databases">
        <title>Genome assemblies of Stephania.</title>
        <authorList>
            <person name="Yang L."/>
        </authorList>
    </citation>
    <scope>NUCLEOTIDE SEQUENCE [LARGE SCALE GENOMIC DNA]</scope>
    <source>
        <strain evidence="2">QJT</strain>
        <tissue evidence="2">Leaf</tissue>
    </source>
</reference>
<dbReference type="InterPro" id="IPR008528">
    <property type="entry name" value="unc-13_homologue"/>
</dbReference>
<protein>
    <submittedName>
        <fullName evidence="2">Uncharacterized protein</fullName>
    </submittedName>
</protein>
<dbReference type="AlphaFoldDB" id="A0AAP0HUV6"/>
<organism evidence="2 3">
    <name type="scientific">Stephania japonica</name>
    <dbReference type="NCBI Taxonomy" id="461633"/>
    <lineage>
        <taxon>Eukaryota</taxon>
        <taxon>Viridiplantae</taxon>
        <taxon>Streptophyta</taxon>
        <taxon>Embryophyta</taxon>
        <taxon>Tracheophyta</taxon>
        <taxon>Spermatophyta</taxon>
        <taxon>Magnoliopsida</taxon>
        <taxon>Ranunculales</taxon>
        <taxon>Menispermaceae</taxon>
        <taxon>Menispermoideae</taxon>
        <taxon>Cissampelideae</taxon>
        <taxon>Stephania</taxon>
    </lineage>
</organism>